<dbReference type="InterPro" id="IPR019407">
    <property type="entry name" value="CTU2"/>
</dbReference>
<keyword evidence="2" id="KW-0819">tRNA processing</keyword>
<evidence type="ECO:0000313" key="4">
    <source>
        <dbReference type="Proteomes" id="UP001071777"/>
    </source>
</evidence>
<evidence type="ECO:0000256" key="2">
    <source>
        <dbReference type="ARBA" id="ARBA00022694"/>
    </source>
</evidence>
<accession>A0ABQ8P7K1</accession>
<sequence length="371" mass="42744">MEAKVCYKCKSKKATVNTRFLSCIDCFNLYIENNVRREVRTGPIEKLKKLKFGFQSNMRPRLELYVALGFGLSSQAILDLLSRTSNTGKIPEYYIKSFINVDTSPLVNKDPSEYYESVNSYIESKYFNVFDIGKHNSPPKLHVIPFCSSFICDEASSDNEQWRQMIIDEIKVLISRGSDHVKLLIQLIILRDIKCYLDRVDTSQHKCLVLASTSESMGSESFQYMTLASGIHIKSIYDILDSRWPSDESVLFLIRPFRNLTLKEVILYWKFNISDFINSSIGAEISINRSPIEDEVSRFVISQNEKISNITHIFVKLSESSKVEHCPNDHGVEKKIFCIFCGVPGVRVFIHKYCRVCYTLLKKLNILDLNK</sequence>
<evidence type="ECO:0000313" key="3">
    <source>
        <dbReference type="EMBL" id="KAJ1611266.1"/>
    </source>
</evidence>
<gene>
    <name evidence="3" type="ORF">OJ252_1618</name>
</gene>
<dbReference type="PANTHER" id="PTHR20882:SF14">
    <property type="entry name" value="CYTOPLASMIC TRNA 2-THIOLATION PROTEIN 2"/>
    <property type="match status" value="1"/>
</dbReference>
<comment type="caution">
    <text evidence="3">The sequence shown here is derived from an EMBL/GenBank/DDBJ whole genome shotgun (WGS) entry which is preliminary data.</text>
</comment>
<organism evidence="3 4">
    <name type="scientific">Cryptosporidium canis</name>
    <dbReference type="NCBI Taxonomy" id="195482"/>
    <lineage>
        <taxon>Eukaryota</taxon>
        <taxon>Sar</taxon>
        <taxon>Alveolata</taxon>
        <taxon>Apicomplexa</taxon>
        <taxon>Conoidasida</taxon>
        <taxon>Coccidia</taxon>
        <taxon>Eucoccidiorida</taxon>
        <taxon>Eimeriorina</taxon>
        <taxon>Cryptosporidiidae</taxon>
        <taxon>Cryptosporidium</taxon>
    </lineage>
</organism>
<name>A0ABQ8P7K1_9CRYT</name>
<keyword evidence="1" id="KW-0963">Cytoplasm</keyword>
<evidence type="ECO:0000256" key="1">
    <source>
        <dbReference type="ARBA" id="ARBA00022490"/>
    </source>
</evidence>
<dbReference type="PANTHER" id="PTHR20882">
    <property type="entry name" value="CYTOPLASMIC TRNA 2-THIOLATION PROTEIN 2"/>
    <property type="match status" value="1"/>
</dbReference>
<keyword evidence="4" id="KW-1185">Reference proteome</keyword>
<dbReference type="Proteomes" id="UP001071777">
    <property type="component" value="Unassembled WGS sequence"/>
</dbReference>
<protein>
    <submittedName>
        <fullName evidence="3">C2C2-like finger protein</fullName>
    </submittedName>
</protein>
<dbReference type="EMBL" id="JAPCXB010000061">
    <property type="protein sequence ID" value="KAJ1611266.1"/>
    <property type="molecule type" value="Genomic_DNA"/>
</dbReference>
<reference evidence="3" key="1">
    <citation type="submission" date="2022-10" db="EMBL/GenBank/DDBJ databases">
        <title>Adaptive evolution leads to modifications in subtelomeric GC content in a zoonotic Cryptosporidium species.</title>
        <authorList>
            <person name="Li J."/>
            <person name="Feng Y."/>
            <person name="Xiao L."/>
        </authorList>
    </citation>
    <scope>NUCLEOTIDE SEQUENCE</scope>
    <source>
        <strain evidence="3">25894</strain>
    </source>
</reference>
<proteinExistence type="predicted"/>